<organism evidence="2 3">
    <name type="scientific">Tothia fuscella</name>
    <dbReference type="NCBI Taxonomy" id="1048955"/>
    <lineage>
        <taxon>Eukaryota</taxon>
        <taxon>Fungi</taxon>
        <taxon>Dikarya</taxon>
        <taxon>Ascomycota</taxon>
        <taxon>Pezizomycotina</taxon>
        <taxon>Dothideomycetes</taxon>
        <taxon>Pleosporomycetidae</taxon>
        <taxon>Venturiales</taxon>
        <taxon>Cylindrosympodiaceae</taxon>
        <taxon>Tothia</taxon>
    </lineage>
</organism>
<reference evidence="2" key="1">
    <citation type="journal article" date="2020" name="Stud. Mycol.">
        <title>101 Dothideomycetes genomes: a test case for predicting lifestyles and emergence of pathogens.</title>
        <authorList>
            <person name="Haridas S."/>
            <person name="Albert R."/>
            <person name="Binder M."/>
            <person name="Bloem J."/>
            <person name="Labutti K."/>
            <person name="Salamov A."/>
            <person name="Andreopoulos B."/>
            <person name="Baker S."/>
            <person name="Barry K."/>
            <person name="Bills G."/>
            <person name="Bluhm B."/>
            <person name="Cannon C."/>
            <person name="Castanera R."/>
            <person name="Culley D."/>
            <person name="Daum C."/>
            <person name="Ezra D."/>
            <person name="Gonzalez J."/>
            <person name="Henrissat B."/>
            <person name="Kuo A."/>
            <person name="Liang C."/>
            <person name="Lipzen A."/>
            <person name="Lutzoni F."/>
            <person name="Magnuson J."/>
            <person name="Mondo S."/>
            <person name="Nolan M."/>
            <person name="Ohm R."/>
            <person name="Pangilinan J."/>
            <person name="Park H.-J."/>
            <person name="Ramirez L."/>
            <person name="Alfaro M."/>
            <person name="Sun H."/>
            <person name="Tritt A."/>
            <person name="Yoshinaga Y."/>
            <person name="Zwiers L.-H."/>
            <person name="Turgeon B."/>
            <person name="Goodwin S."/>
            <person name="Spatafora J."/>
            <person name="Crous P."/>
            <person name="Grigoriev I."/>
        </authorList>
    </citation>
    <scope>NUCLEOTIDE SEQUENCE</scope>
    <source>
        <strain evidence="2">CBS 130266</strain>
    </source>
</reference>
<proteinExistence type="predicted"/>
<dbReference type="AlphaFoldDB" id="A0A9P4NVR2"/>
<dbReference type="PANTHER" id="PTHR10622:SF10">
    <property type="entry name" value="HET DOMAIN-CONTAINING PROTEIN"/>
    <property type="match status" value="1"/>
</dbReference>
<comment type="caution">
    <text evidence="2">The sequence shown here is derived from an EMBL/GenBank/DDBJ whole genome shotgun (WGS) entry which is preliminary data.</text>
</comment>
<dbReference type="EMBL" id="MU007028">
    <property type="protein sequence ID" value="KAF2432104.1"/>
    <property type="molecule type" value="Genomic_DNA"/>
</dbReference>
<dbReference type="OrthoDB" id="674604at2759"/>
<dbReference type="InterPro" id="IPR010730">
    <property type="entry name" value="HET"/>
</dbReference>
<sequence length="272" mass="30845">MRLLDAKAVQINKTVRFKEFFDVDTPPYAILSHTWGQDEVTFHGLRSGLGEGTEGLKKIKECCAQAVVDGYAWVWIDTCCIDKSSSAELSEAINSMFKWYSNSAVCYAYLADVPSMRLESISAAPFLKTEPFGRSRWFSRAWTLQELIAPRKLEFYSRDWGLIGSKDRMLRELSEITTIHQDALMGDLRKFSVAQKLSWASKRQATRSEDTAYCLLGILGVNMPLLYGEGERAFIRLQEAFLSISDDQSLFAWQNLGPGILHNIGYTGWTTY</sequence>
<dbReference type="Pfam" id="PF06985">
    <property type="entry name" value="HET"/>
    <property type="match status" value="1"/>
</dbReference>
<evidence type="ECO:0000313" key="2">
    <source>
        <dbReference type="EMBL" id="KAF2432104.1"/>
    </source>
</evidence>
<gene>
    <name evidence="2" type="ORF">EJ08DRAFT_712045</name>
</gene>
<evidence type="ECO:0000313" key="3">
    <source>
        <dbReference type="Proteomes" id="UP000800235"/>
    </source>
</evidence>
<accession>A0A9P4NVR2</accession>
<evidence type="ECO:0000259" key="1">
    <source>
        <dbReference type="Pfam" id="PF06985"/>
    </source>
</evidence>
<name>A0A9P4NVR2_9PEZI</name>
<dbReference type="PANTHER" id="PTHR10622">
    <property type="entry name" value="HET DOMAIN-CONTAINING PROTEIN"/>
    <property type="match status" value="1"/>
</dbReference>
<keyword evidence="3" id="KW-1185">Reference proteome</keyword>
<protein>
    <submittedName>
        <fullName evidence="2">HET-domain-containing protein</fullName>
    </submittedName>
</protein>
<dbReference type="Proteomes" id="UP000800235">
    <property type="component" value="Unassembled WGS sequence"/>
</dbReference>
<feature type="domain" description="Heterokaryon incompatibility" evidence="1">
    <location>
        <begin position="28"/>
        <end position="113"/>
    </location>
</feature>